<dbReference type="EMBL" id="NBTX02000004">
    <property type="protein sequence ID" value="PNL63520.1"/>
    <property type="molecule type" value="Genomic_DNA"/>
</dbReference>
<dbReference type="GO" id="GO:0004803">
    <property type="term" value="F:transposase activity"/>
    <property type="evidence" value="ECO:0007669"/>
    <property type="project" value="InterPro"/>
</dbReference>
<evidence type="ECO:0000313" key="3">
    <source>
        <dbReference type="EMBL" id="PNL63404.1"/>
    </source>
</evidence>
<keyword evidence="1" id="KW-1133">Transmembrane helix</keyword>
<dbReference type="EMBL" id="NBTX02000004">
    <property type="protein sequence ID" value="PNL63574.1"/>
    <property type="molecule type" value="Genomic_DNA"/>
</dbReference>
<keyword evidence="1" id="KW-0812">Transmembrane</keyword>
<feature type="domain" description="Transposase IS4-like" evidence="2">
    <location>
        <begin position="20"/>
        <end position="249"/>
    </location>
</feature>
<dbReference type="GO" id="GO:0006313">
    <property type="term" value="P:DNA transposition"/>
    <property type="evidence" value="ECO:0007669"/>
    <property type="project" value="InterPro"/>
</dbReference>
<dbReference type="SUPFAM" id="SSF53098">
    <property type="entry name" value="Ribonuclease H-like"/>
    <property type="match status" value="1"/>
</dbReference>
<name>A0AAX0WZG2_9GAMM</name>
<keyword evidence="8" id="KW-1185">Reference proteome</keyword>
<protein>
    <recommendedName>
        <fullName evidence="2">Transposase IS4-like domain-containing protein</fullName>
    </recommendedName>
</protein>
<dbReference type="EMBL" id="NBTX02000004">
    <property type="protein sequence ID" value="PNL63559.1"/>
    <property type="molecule type" value="Genomic_DNA"/>
</dbReference>
<keyword evidence="1" id="KW-0472">Membrane</keyword>
<evidence type="ECO:0000313" key="6">
    <source>
        <dbReference type="EMBL" id="PNL63559.1"/>
    </source>
</evidence>
<evidence type="ECO:0000313" key="8">
    <source>
        <dbReference type="Proteomes" id="UP000192511"/>
    </source>
</evidence>
<reference evidence="5 8" key="1">
    <citation type="submission" date="2017-12" db="EMBL/GenBank/DDBJ databases">
        <title>FDA dAtabase for Regulatory Grade micrObial Sequences (FDA-ARGOS): Supporting development and validation of Infectious Disease Dx tests.</title>
        <authorList>
            <person name="Kerrigan L."/>
            <person name="Tallon L.J."/>
            <person name="Sadzewicz L."/>
            <person name="Sengamalay N."/>
            <person name="Ott S."/>
            <person name="Godinez A."/>
            <person name="Nagaraj S."/>
            <person name="Vavikolanu K."/>
            <person name="Vyas G."/>
            <person name="Nadendla S."/>
            <person name="Aluvathingal J."/>
            <person name="Sichtig H."/>
        </authorList>
    </citation>
    <scope>NUCLEOTIDE SEQUENCE [LARGE SCALE GENOMIC DNA]</scope>
    <source>
        <strain evidence="5 8">FDAARGOS_200</strain>
    </source>
</reference>
<dbReference type="EMBL" id="NBTX02000004">
    <property type="protein sequence ID" value="PNL63493.1"/>
    <property type="molecule type" value="Genomic_DNA"/>
</dbReference>
<dbReference type="InterPro" id="IPR047658">
    <property type="entry name" value="IS4-like_transpos"/>
</dbReference>
<dbReference type="GO" id="GO:0003677">
    <property type="term" value="F:DNA binding"/>
    <property type="evidence" value="ECO:0007669"/>
    <property type="project" value="InterPro"/>
</dbReference>
<accession>A0AAX0WZG2</accession>
<dbReference type="PANTHER" id="PTHR35404">
    <property type="entry name" value="TRANSPOSASE OF TN10"/>
    <property type="match status" value="1"/>
</dbReference>
<evidence type="ECO:0000256" key="1">
    <source>
        <dbReference type="SAM" id="Phobius"/>
    </source>
</evidence>
<dbReference type="Proteomes" id="UP000192511">
    <property type="component" value="Unassembled WGS sequence"/>
</dbReference>
<dbReference type="InterPro" id="IPR012337">
    <property type="entry name" value="RNaseH-like_sf"/>
</dbReference>
<dbReference type="EMBL" id="NBTX02000004">
    <property type="protein sequence ID" value="PNL63404.1"/>
    <property type="molecule type" value="Genomic_DNA"/>
</dbReference>
<dbReference type="InterPro" id="IPR002559">
    <property type="entry name" value="Transposase_11"/>
</dbReference>
<sequence length="331" mass="38737">MLRGLNELLIAVDWTGCCRSDTHMLRASLVHEGRSIPIYNEIHSQQDLAKEEIHSQFLIHLKEILPEGKKIIIITDAGFKTPWFTRVNQLGWYFLGRVSGTINYRLNTDKKWSPIEKLHSGIAYGETHYFGIGKLGQDSKTRAHVLFTAYWGEKKGRKNPKPKYPDVEKRYSKMYSEPWILVSNLHQDLSLDVENKQETVAILVRELYSKRMQIEQNFRDDKSERLGFGWRVSRTKDKNKMNLLILITTIATLILWMIGFAAEKKKIHYHFQANTIRTHRVLSFLYLAKQLINNGLKCLKIRKFDRIIAWFQLEYNENSPLALFAKGNLKK</sequence>
<comment type="caution">
    <text evidence="5">The sequence shown here is derived from an EMBL/GenBank/DDBJ whole genome shotgun (WGS) entry which is preliminary data.</text>
</comment>
<gene>
    <name evidence="3" type="ORF">A6J39_002290</name>
    <name evidence="4" type="ORF">A6J39_010665</name>
    <name evidence="5" type="ORF">A6J39_012490</name>
    <name evidence="6" type="ORF">A6J39_015415</name>
    <name evidence="7" type="ORF">A6J39_016825</name>
</gene>
<evidence type="ECO:0000313" key="7">
    <source>
        <dbReference type="EMBL" id="PNL63574.1"/>
    </source>
</evidence>
<evidence type="ECO:0000313" key="4">
    <source>
        <dbReference type="EMBL" id="PNL63493.1"/>
    </source>
</evidence>
<dbReference type="Pfam" id="PF01609">
    <property type="entry name" value="DDE_Tnp_1"/>
    <property type="match status" value="1"/>
</dbReference>
<evidence type="ECO:0000313" key="5">
    <source>
        <dbReference type="EMBL" id="PNL63520.1"/>
    </source>
</evidence>
<feature type="transmembrane region" description="Helical" evidence="1">
    <location>
        <begin position="243"/>
        <end position="262"/>
    </location>
</feature>
<organism evidence="5 8">
    <name type="scientific">Legionella anisa</name>
    <dbReference type="NCBI Taxonomy" id="28082"/>
    <lineage>
        <taxon>Bacteria</taxon>
        <taxon>Pseudomonadati</taxon>
        <taxon>Pseudomonadota</taxon>
        <taxon>Gammaproteobacteria</taxon>
        <taxon>Legionellales</taxon>
        <taxon>Legionellaceae</taxon>
        <taxon>Legionella</taxon>
    </lineage>
</organism>
<dbReference type="PANTHER" id="PTHR35404:SF8">
    <property type="entry name" value="TRANSPOSASE OF TN10"/>
    <property type="match status" value="1"/>
</dbReference>
<dbReference type="AlphaFoldDB" id="A0AAX0WZG2"/>
<evidence type="ECO:0000259" key="2">
    <source>
        <dbReference type="Pfam" id="PF01609"/>
    </source>
</evidence>
<dbReference type="NCBIfam" id="NF033591">
    <property type="entry name" value="transpos_IS4_2"/>
    <property type="match status" value="1"/>
</dbReference>
<proteinExistence type="predicted"/>